<dbReference type="EMBL" id="PHUF01000005">
    <property type="protein sequence ID" value="PKB14161.1"/>
    <property type="molecule type" value="Genomic_DNA"/>
</dbReference>
<gene>
    <name evidence="2" type="ORF">B0I00_2792</name>
</gene>
<feature type="domain" description="VOC" evidence="1">
    <location>
        <begin position="6"/>
        <end position="127"/>
    </location>
</feature>
<dbReference type="AlphaFoldDB" id="A0A2N0H5D6"/>
<dbReference type="OrthoDB" id="9804907at2"/>
<evidence type="ECO:0000259" key="1">
    <source>
        <dbReference type="PROSITE" id="PS51819"/>
    </source>
</evidence>
<protein>
    <submittedName>
        <fullName evidence="2">Putative enzyme related to lactoylglutathione lyase</fullName>
    </submittedName>
</protein>
<dbReference type="GO" id="GO:0016829">
    <property type="term" value="F:lyase activity"/>
    <property type="evidence" value="ECO:0007669"/>
    <property type="project" value="UniProtKB-KW"/>
</dbReference>
<comment type="caution">
    <text evidence="2">The sequence shown here is derived from an EMBL/GenBank/DDBJ whole genome shotgun (WGS) entry which is preliminary data.</text>
</comment>
<dbReference type="InterPro" id="IPR004360">
    <property type="entry name" value="Glyas_Fos-R_dOase_dom"/>
</dbReference>
<dbReference type="Gene3D" id="3.10.180.10">
    <property type="entry name" value="2,3-Dihydroxybiphenyl 1,2-Dioxygenase, domain 1"/>
    <property type="match status" value="1"/>
</dbReference>
<dbReference type="Proteomes" id="UP000232587">
    <property type="component" value="Unassembled WGS sequence"/>
</dbReference>
<dbReference type="PROSITE" id="PS51819">
    <property type="entry name" value="VOC"/>
    <property type="match status" value="1"/>
</dbReference>
<dbReference type="InterPro" id="IPR037523">
    <property type="entry name" value="VOC_core"/>
</dbReference>
<dbReference type="RefSeq" id="WP_100867990.1">
    <property type="nucleotide sequence ID" value="NZ_PHUF01000005.1"/>
</dbReference>
<reference evidence="2 3" key="1">
    <citation type="submission" date="2017-11" db="EMBL/GenBank/DDBJ databases">
        <title>Genomic Encyclopedia of Type Strains, Phase III (KMG-III): the genomes of soil and plant-associated and newly described type strains.</title>
        <authorList>
            <person name="Whitman W."/>
        </authorList>
    </citation>
    <scope>NUCLEOTIDE SEQUENCE [LARGE SCALE GENOMIC DNA]</scope>
    <source>
        <strain evidence="2 3">CGMCC 1.12274</strain>
    </source>
</reference>
<keyword evidence="3" id="KW-1185">Reference proteome</keyword>
<accession>A0A2N0H5D6</accession>
<sequence>MSLPATAQPLGFVITADRTRSKPFYAHVLGLRVLGEDEHAVTFDLGNRTPMRLTTVEGYRSHGHTVLGWHVSDIAATVAALKAKGVEFKIYEGFGQGPDGIWRSPQGGAAVAWFTDPDGNLLSLTQFG</sequence>
<dbReference type="SUPFAM" id="SSF54593">
    <property type="entry name" value="Glyoxalase/Bleomycin resistance protein/Dihydroxybiphenyl dioxygenase"/>
    <property type="match status" value="1"/>
</dbReference>
<evidence type="ECO:0000313" key="3">
    <source>
        <dbReference type="Proteomes" id="UP000232587"/>
    </source>
</evidence>
<evidence type="ECO:0000313" key="2">
    <source>
        <dbReference type="EMBL" id="PKB14161.1"/>
    </source>
</evidence>
<proteinExistence type="predicted"/>
<keyword evidence="2" id="KW-0456">Lyase</keyword>
<dbReference type="InterPro" id="IPR029068">
    <property type="entry name" value="Glyas_Bleomycin-R_OHBP_Dase"/>
</dbReference>
<name>A0A2N0H5D6_9SPHN</name>
<dbReference type="Pfam" id="PF00903">
    <property type="entry name" value="Glyoxalase"/>
    <property type="match status" value="1"/>
</dbReference>
<organism evidence="2 3">
    <name type="scientific">Novosphingobium kunmingense</name>
    <dbReference type="NCBI Taxonomy" id="1211806"/>
    <lineage>
        <taxon>Bacteria</taxon>
        <taxon>Pseudomonadati</taxon>
        <taxon>Pseudomonadota</taxon>
        <taxon>Alphaproteobacteria</taxon>
        <taxon>Sphingomonadales</taxon>
        <taxon>Sphingomonadaceae</taxon>
        <taxon>Novosphingobium</taxon>
    </lineage>
</organism>